<sequence>PGRYVTRDETQPTTANRKFCGGSPSLVPHICTPILLRICTKITQSVREQ</sequence>
<dbReference type="Proteomes" id="UP000663868">
    <property type="component" value="Unassembled WGS sequence"/>
</dbReference>
<accession>A0A820SRZ1</accession>
<gene>
    <name evidence="1" type="ORF">KXQ929_LOCUS54135</name>
</gene>
<proteinExistence type="predicted"/>
<comment type="caution">
    <text evidence="1">The sequence shown here is derived from an EMBL/GenBank/DDBJ whole genome shotgun (WGS) entry which is preliminary data.</text>
</comment>
<organism evidence="1 2">
    <name type="scientific">Adineta steineri</name>
    <dbReference type="NCBI Taxonomy" id="433720"/>
    <lineage>
        <taxon>Eukaryota</taxon>
        <taxon>Metazoa</taxon>
        <taxon>Spiralia</taxon>
        <taxon>Gnathifera</taxon>
        <taxon>Rotifera</taxon>
        <taxon>Eurotatoria</taxon>
        <taxon>Bdelloidea</taxon>
        <taxon>Adinetida</taxon>
        <taxon>Adinetidae</taxon>
        <taxon>Adineta</taxon>
    </lineage>
</organism>
<dbReference type="AlphaFoldDB" id="A0A820SRZ1"/>
<reference evidence="1" key="1">
    <citation type="submission" date="2021-02" db="EMBL/GenBank/DDBJ databases">
        <authorList>
            <person name="Nowell W R."/>
        </authorList>
    </citation>
    <scope>NUCLEOTIDE SEQUENCE</scope>
</reference>
<evidence type="ECO:0000313" key="2">
    <source>
        <dbReference type="Proteomes" id="UP000663868"/>
    </source>
</evidence>
<feature type="non-terminal residue" evidence="1">
    <location>
        <position position="1"/>
    </location>
</feature>
<name>A0A820SRZ1_9BILA</name>
<protein>
    <submittedName>
        <fullName evidence="1">Uncharacterized protein</fullName>
    </submittedName>
</protein>
<evidence type="ECO:0000313" key="1">
    <source>
        <dbReference type="EMBL" id="CAF4454257.1"/>
    </source>
</evidence>
<dbReference type="EMBL" id="CAJOBB010031936">
    <property type="protein sequence ID" value="CAF4454257.1"/>
    <property type="molecule type" value="Genomic_DNA"/>
</dbReference>